<evidence type="ECO:0000313" key="2">
    <source>
        <dbReference type="Proteomes" id="UP000268093"/>
    </source>
</evidence>
<keyword evidence="2" id="KW-1185">Reference proteome</keyword>
<dbReference type="Proteomes" id="UP000268093">
    <property type="component" value="Unassembled WGS sequence"/>
</dbReference>
<evidence type="ECO:0000313" key="1">
    <source>
        <dbReference type="EMBL" id="RUP46550.1"/>
    </source>
</evidence>
<accession>A0A433D6R1</accession>
<organism evidence="1 2">
    <name type="scientific">Jimgerdemannia flammicorona</name>
    <dbReference type="NCBI Taxonomy" id="994334"/>
    <lineage>
        <taxon>Eukaryota</taxon>
        <taxon>Fungi</taxon>
        <taxon>Fungi incertae sedis</taxon>
        <taxon>Mucoromycota</taxon>
        <taxon>Mucoromycotina</taxon>
        <taxon>Endogonomycetes</taxon>
        <taxon>Endogonales</taxon>
        <taxon>Endogonaceae</taxon>
        <taxon>Jimgerdemannia</taxon>
    </lineage>
</organism>
<sequence length="121" mass="12971">MSSNPSIPQFVVIKDHTAQSHRHPVVHYVFEDEELDGGVPKDGCIVVDLSDTCSEVVGADSYSPLFQVTECRVEAVASSTAALSTNMGGETTDMMMLTIEGISVEECVPTVSIFVCTIESL</sequence>
<comment type="caution">
    <text evidence="1">The sequence shown here is derived from an EMBL/GenBank/DDBJ whole genome shotgun (WGS) entry which is preliminary data.</text>
</comment>
<reference evidence="1 2" key="1">
    <citation type="journal article" date="2018" name="New Phytol.">
        <title>Phylogenomics of Endogonaceae and evolution of mycorrhizas within Mucoromycota.</title>
        <authorList>
            <person name="Chang Y."/>
            <person name="Desiro A."/>
            <person name="Na H."/>
            <person name="Sandor L."/>
            <person name="Lipzen A."/>
            <person name="Clum A."/>
            <person name="Barry K."/>
            <person name="Grigoriev I.V."/>
            <person name="Martin F.M."/>
            <person name="Stajich J.E."/>
            <person name="Smith M.E."/>
            <person name="Bonito G."/>
            <person name="Spatafora J.W."/>
        </authorList>
    </citation>
    <scope>NUCLEOTIDE SEQUENCE [LARGE SCALE GENOMIC DNA]</scope>
    <source>
        <strain evidence="1 2">GMNB39</strain>
    </source>
</reference>
<dbReference type="OrthoDB" id="1681166at2759"/>
<proteinExistence type="predicted"/>
<gene>
    <name evidence="1" type="ORF">BC936DRAFT_146813</name>
</gene>
<dbReference type="AlphaFoldDB" id="A0A433D6R1"/>
<protein>
    <submittedName>
        <fullName evidence="1">Uncharacterized protein</fullName>
    </submittedName>
</protein>
<name>A0A433D6R1_9FUNG</name>
<dbReference type="EMBL" id="RBNI01005673">
    <property type="protein sequence ID" value="RUP46550.1"/>
    <property type="molecule type" value="Genomic_DNA"/>
</dbReference>